<dbReference type="STRING" id="1423815.FC27_GL000980"/>
<feature type="domain" description="CobB/CobQ-like glutamine amidotransferase" evidence="9">
    <location>
        <begin position="251"/>
        <end position="447"/>
    </location>
</feature>
<comment type="function">
    <text evidence="7">Catalyzes the ATP-dependent amidation of the two carboxylate groups at positions a and c of cobyrinate, using either L-glutamine or ammonia as the nitrogen source.</text>
</comment>
<feature type="active site" description="Nucleophile" evidence="7">
    <location>
        <position position="333"/>
    </location>
</feature>
<keyword evidence="6 7" id="KW-0315">Glutamine amidotransferase</keyword>
<proteinExistence type="inferred from homology"/>
<keyword evidence="2 7" id="KW-0436">Ligase</keyword>
<evidence type="ECO:0000256" key="5">
    <source>
        <dbReference type="ARBA" id="ARBA00022842"/>
    </source>
</evidence>
<evidence type="ECO:0000256" key="3">
    <source>
        <dbReference type="ARBA" id="ARBA00022741"/>
    </source>
</evidence>
<dbReference type="InterPro" id="IPR029062">
    <property type="entry name" value="Class_I_gatase-like"/>
</dbReference>
<keyword evidence="4 7" id="KW-0067">ATP-binding</keyword>
<evidence type="ECO:0000259" key="8">
    <source>
        <dbReference type="Pfam" id="PF01656"/>
    </source>
</evidence>
<dbReference type="PANTHER" id="PTHR43873:SF1">
    <property type="entry name" value="COBYRINATE A,C-DIAMIDE SYNTHASE"/>
    <property type="match status" value="1"/>
</dbReference>
<dbReference type="EC" id="6.3.5.11" evidence="7"/>
<evidence type="ECO:0000256" key="6">
    <source>
        <dbReference type="ARBA" id="ARBA00022962"/>
    </source>
</evidence>
<dbReference type="GO" id="GO:0009236">
    <property type="term" value="P:cobalamin biosynthetic process"/>
    <property type="evidence" value="ECO:0007669"/>
    <property type="project" value="UniProtKB-UniRule"/>
</dbReference>
<dbReference type="PATRIC" id="fig|1423815.3.peg.1000"/>
<dbReference type="InterPro" id="IPR002586">
    <property type="entry name" value="CobQ/CobB/MinD/ParA_Nub-bd_dom"/>
</dbReference>
<dbReference type="EMBL" id="AZFA01000002">
    <property type="protein sequence ID" value="KRL68238.1"/>
    <property type="molecule type" value="Genomic_DNA"/>
</dbReference>
<keyword evidence="11" id="KW-1185">Reference proteome</keyword>
<dbReference type="HAMAP" id="MF_00027">
    <property type="entry name" value="CobB_CbiA"/>
    <property type="match status" value="1"/>
</dbReference>
<gene>
    <name evidence="7" type="primary">cbiA</name>
    <name evidence="10" type="ORF">FC27_GL000980</name>
</gene>
<dbReference type="Pfam" id="PF07685">
    <property type="entry name" value="GATase_3"/>
    <property type="match status" value="1"/>
</dbReference>
<comment type="miscellaneous">
    <text evidence="7">The a and c carboxylates of cobyrinate are activated for nucleophilic attack via formation of a phosphorylated intermediate by ATP. CbiA catalyzes first the amidation of the c-carboxylate, and then that of the a-carboxylate.</text>
</comment>
<evidence type="ECO:0000256" key="7">
    <source>
        <dbReference type="HAMAP-Rule" id="MF_00027"/>
    </source>
</evidence>
<keyword evidence="7" id="KW-0169">Cobalamin biosynthesis</keyword>
<dbReference type="Pfam" id="PF01656">
    <property type="entry name" value="CbiA"/>
    <property type="match status" value="1"/>
</dbReference>
<dbReference type="NCBIfam" id="TIGR00379">
    <property type="entry name" value="cobB"/>
    <property type="match status" value="1"/>
</dbReference>
<evidence type="ECO:0000313" key="10">
    <source>
        <dbReference type="EMBL" id="KRL68238.1"/>
    </source>
</evidence>
<dbReference type="GO" id="GO:0005524">
    <property type="term" value="F:ATP binding"/>
    <property type="evidence" value="ECO:0007669"/>
    <property type="project" value="UniProtKB-UniRule"/>
</dbReference>
<dbReference type="PANTHER" id="PTHR43873">
    <property type="entry name" value="COBYRINATE A,C-DIAMIDE SYNTHASE"/>
    <property type="match status" value="1"/>
</dbReference>
<sequence>MKKFLIAGATSGVGKTSATLGIISALVEKGYSVQPYKIGPDYVDTKFHTRVSGHASRNIDDYLIPDDDTLKYLFEKDTEDIDLGIVEGVMGLYDGLGSDKDAHSTAALAKKLHLPVVLIVSGKSISTSAAAVVKGFVEFDPEVNIAGVIINNVMSENHYQLIKAAISRYCPQVKIFGYMKFDQTLQLPSRQLGLVPDQEVHSVDQKIAGLAKIVQRNIDLEEILKVASDEKLDYQGTFSKEIRKLKVNPITIGLAQDDAFNFYYRDNLELLKDLGITLVSFGPTNDQQLPKVDALWFGGGYPEEQADKLAANLQMKQRIREFAKEGKPIYAECGGLMYLGNDLVTDNGDDHQMVGIFKGTSQMTQRLKKFGYCQAIPQQDCFIGLKDSKIYGHEFHHSIFTPDPQQGPTEILTMQKYRDGKLASQWTGGYQFENTFASYLHIHFYQSPQLAKAIFSSLGVI</sequence>
<dbReference type="NCBIfam" id="NF002204">
    <property type="entry name" value="PRK01077.1"/>
    <property type="match status" value="1"/>
</dbReference>
<dbReference type="InterPro" id="IPR011698">
    <property type="entry name" value="GATase_3"/>
</dbReference>
<reference evidence="10 11" key="1">
    <citation type="journal article" date="2015" name="Genome Announc.">
        <title>Expanding the biotechnology potential of lactobacilli through comparative genomics of 213 strains and associated genera.</title>
        <authorList>
            <person name="Sun Z."/>
            <person name="Harris H.M."/>
            <person name="McCann A."/>
            <person name="Guo C."/>
            <person name="Argimon S."/>
            <person name="Zhang W."/>
            <person name="Yang X."/>
            <person name="Jeffery I.B."/>
            <person name="Cooney J.C."/>
            <person name="Kagawa T.F."/>
            <person name="Liu W."/>
            <person name="Song Y."/>
            <person name="Salvetti E."/>
            <person name="Wrobel A."/>
            <person name="Rasinkangas P."/>
            <person name="Parkhill J."/>
            <person name="Rea M.C."/>
            <person name="O'Sullivan O."/>
            <person name="Ritari J."/>
            <person name="Douillard F.P."/>
            <person name="Paul Ross R."/>
            <person name="Yang R."/>
            <person name="Briner A.E."/>
            <person name="Felis G.E."/>
            <person name="de Vos W.M."/>
            <person name="Barrangou R."/>
            <person name="Klaenhammer T.R."/>
            <person name="Caufield P.W."/>
            <person name="Cui Y."/>
            <person name="Zhang H."/>
            <person name="O'Toole P.W."/>
        </authorList>
    </citation>
    <scope>NUCLEOTIDE SEQUENCE [LARGE SCALE GENOMIC DNA]</scope>
    <source>
        <strain evidence="10 11">DSM 14857</strain>
    </source>
</reference>
<dbReference type="PROSITE" id="PS51274">
    <property type="entry name" value="GATASE_COBBQ"/>
    <property type="match status" value="1"/>
</dbReference>
<comment type="similarity">
    <text evidence="7">Belongs to the CobB/CbiA family.</text>
</comment>
<dbReference type="Gene3D" id="3.40.50.880">
    <property type="match status" value="1"/>
</dbReference>
<comment type="pathway">
    <text evidence="7">Cofactor biosynthesis; adenosylcobalamin biosynthesis; cob(II)yrinate a,c-diamide from sirohydrochlorin (anaerobic route): step 10/10.</text>
</comment>
<evidence type="ECO:0000259" key="9">
    <source>
        <dbReference type="Pfam" id="PF07685"/>
    </source>
</evidence>
<dbReference type="OrthoDB" id="9764035at2"/>
<dbReference type="InterPro" id="IPR004484">
    <property type="entry name" value="CbiA/CobB_synth"/>
</dbReference>
<keyword evidence="3 7" id="KW-0547">Nucleotide-binding</keyword>
<dbReference type="CDD" id="cd05388">
    <property type="entry name" value="CobB_N"/>
    <property type="match status" value="1"/>
</dbReference>
<evidence type="ECO:0000256" key="2">
    <source>
        <dbReference type="ARBA" id="ARBA00022598"/>
    </source>
</evidence>
<dbReference type="RefSeq" id="WP_010624077.1">
    <property type="nucleotide sequence ID" value="NZ_AZFA01000002.1"/>
</dbReference>
<name>A0A0R1SI21_9LACO</name>
<comment type="catalytic activity">
    <reaction evidence="7">
        <text>cob(II)yrinate + 2 L-glutamine + 2 ATP + 2 H2O = cob(II)yrinate a,c diamide + 2 L-glutamate + 2 ADP + 2 phosphate + 2 H(+)</text>
        <dbReference type="Rhea" id="RHEA:26289"/>
        <dbReference type="ChEBI" id="CHEBI:15377"/>
        <dbReference type="ChEBI" id="CHEBI:15378"/>
        <dbReference type="ChEBI" id="CHEBI:29985"/>
        <dbReference type="ChEBI" id="CHEBI:30616"/>
        <dbReference type="ChEBI" id="CHEBI:43474"/>
        <dbReference type="ChEBI" id="CHEBI:58359"/>
        <dbReference type="ChEBI" id="CHEBI:58537"/>
        <dbReference type="ChEBI" id="CHEBI:58894"/>
        <dbReference type="ChEBI" id="CHEBI:456216"/>
        <dbReference type="EC" id="6.3.5.11"/>
    </reaction>
</comment>
<organism evidence="10 11">
    <name type="scientific">Companilactobacillus versmoldensis DSM 14857 = KCTC 3814</name>
    <dbReference type="NCBI Taxonomy" id="1423815"/>
    <lineage>
        <taxon>Bacteria</taxon>
        <taxon>Bacillati</taxon>
        <taxon>Bacillota</taxon>
        <taxon>Bacilli</taxon>
        <taxon>Lactobacillales</taxon>
        <taxon>Lactobacillaceae</taxon>
        <taxon>Companilactobacillus</taxon>
    </lineage>
</organism>
<dbReference type="CDD" id="cd03130">
    <property type="entry name" value="GATase1_CobB"/>
    <property type="match status" value="1"/>
</dbReference>
<dbReference type="SUPFAM" id="SSF52317">
    <property type="entry name" value="Class I glutamine amidotransferase-like"/>
    <property type="match status" value="1"/>
</dbReference>
<evidence type="ECO:0000256" key="4">
    <source>
        <dbReference type="ARBA" id="ARBA00022840"/>
    </source>
</evidence>
<dbReference type="UniPathway" id="UPA00148">
    <property type="reaction ID" value="UER00231"/>
</dbReference>
<feature type="domain" description="CobQ/CobB/MinD/ParA nucleotide binding" evidence="8">
    <location>
        <begin position="5"/>
        <end position="191"/>
    </location>
</feature>
<accession>A0A0R1SI21</accession>
<comment type="domain">
    <text evidence="7">Comprises of two domains. The C-terminal domain contains the binding site for glutamine and catalyzes the hydrolysis of this substrate to glutamate and ammonia. The N-terminal domain is anticipated to bind ATP and cobyrinate and catalyzes the ultimate synthesis of the diamide product. The ammonia produced via the glutaminase domain is probably translocated to the adjacent domain via a molecular tunnel, where it reacts with an activated intermediate.</text>
</comment>
<evidence type="ECO:0000313" key="11">
    <source>
        <dbReference type="Proteomes" id="UP000051647"/>
    </source>
</evidence>
<dbReference type="GO" id="GO:0042242">
    <property type="term" value="F:cobyrinic acid a,c-diamide synthase activity"/>
    <property type="evidence" value="ECO:0007669"/>
    <property type="project" value="UniProtKB-UniRule"/>
</dbReference>
<evidence type="ECO:0000256" key="1">
    <source>
        <dbReference type="ARBA" id="ARBA00001946"/>
    </source>
</evidence>
<protein>
    <recommendedName>
        <fullName evidence="7">Cobyrinate a,c-diamide synthase</fullName>
        <ecNumber evidence="7">6.3.5.11</ecNumber>
    </recommendedName>
    <alternativeName>
        <fullName evidence="7">Cobyrinic acid a,c-diamide synthetase</fullName>
    </alternativeName>
</protein>
<comment type="cofactor">
    <cofactor evidence="1 7">
        <name>Mg(2+)</name>
        <dbReference type="ChEBI" id="CHEBI:18420"/>
    </cofactor>
</comment>
<dbReference type="InterPro" id="IPR027417">
    <property type="entry name" value="P-loop_NTPase"/>
</dbReference>
<comment type="caution">
    <text evidence="10">The sequence shown here is derived from an EMBL/GenBank/DDBJ whole genome shotgun (WGS) entry which is preliminary data.</text>
</comment>
<dbReference type="SUPFAM" id="SSF52540">
    <property type="entry name" value="P-loop containing nucleoside triphosphate hydrolases"/>
    <property type="match status" value="1"/>
</dbReference>
<dbReference type="AlphaFoldDB" id="A0A0R1SI21"/>
<keyword evidence="5 7" id="KW-0460">Magnesium</keyword>
<dbReference type="Gene3D" id="3.40.50.300">
    <property type="entry name" value="P-loop containing nucleotide triphosphate hydrolases"/>
    <property type="match status" value="2"/>
</dbReference>
<feature type="site" description="Increases nucleophilicity of active site Cys" evidence="7">
    <location>
        <position position="441"/>
    </location>
</feature>
<dbReference type="eggNOG" id="COG1797">
    <property type="taxonomic scope" value="Bacteria"/>
</dbReference>
<dbReference type="Proteomes" id="UP000051647">
    <property type="component" value="Unassembled WGS sequence"/>
</dbReference>